<proteinExistence type="predicted"/>
<keyword evidence="3" id="KW-1185">Reference proteome</keyword>
<gene>
    <name evidence="2" type="ORF">ATH84_10806</name>
</gene>
<comment type="caution">
    <text evidence="2">The sequence shown here is derived from an EMBL/GenBank/DDBJ whole genome shotgun (WGS) entry which is preliminary data.</text>
</comment>
<dbReference type="EMBL" id="QUMX01000080">
    <property type="protein sequence ID" value="REG26923.1"/>
    <property type="molecule type" value="Genomic_DNA"/>
</dbReference>
<protein>
    <submittedName>
        <fullName evidence="2">Uncharacterized protein</fullName>
    </submittedName>
</protein>
<evidence type="ECO:0000256" key="1">
    <source>
        <dbReference type="SAM" id="Phobius"/>
    </source>
</evidence>
<evidence type="ECO:0000313" key="2">
    <source>
        <dbReference type="EMBL" id="REG26923.1"/>
    </source>
</evidence>
<feature type="transmembrane region" description="Helical" evidence="1">
    <location>
        <begin position="75"/>
        <end position="96"/>
    </location>
</feature>
<accession>A0AAQ0KJ01</accession>
<evidence type="ECO:0000313" key="3">
    <source>
        <dbReference type="Proteomes" id="UP000256794"/>
    </source>
</evidence>
<keyword evidence="1" id="KW-0812">Transmembrane</keyword>
<reference evidence="2 3" key="1">
    <citation type="submission" date="2018-08" db="EMBL/GenBank/DDBJ databases">
        <title>Genomic Encyclopedia of Archaeal and Bacterial Type Strains, Phase II (KMG-II): from individual species to whole genera.</title>
        <authorList>
            <person name="Goeker M."/>
        </authorList>
    </citation>
    <scope>NUCLEOTIDE SEQUENCE [LARGE SCALE GENOMIC DNA]</scope>
    <source>
        <strain evidence="2 3">DSM 582</strain>
    </source>
</reference>
<dbReference type="AlphaFoldDB" id="A0AAQ0KJ01"/>
<feature type="transmembrane region" description="Helical" evidence="1">
    <location>
        <begin position="6"/>
        <end position="23"/>
    </location>
</feature>
<keyword evidence="1" id="KW-0472">Membrane</keyword>
<organism evidence="2 3">
    <name type="scientific">Paracoccus versutus</name>
    <name type="common">Thiobacillus versutus</name>
    <dbReference type="NCBI Taxonomy" id="34007"/>
    <lineage>
        <taxon>Bacteria</taxon>
        <taxon>Pseudomonadati</taxon>
        <taxon>Pseudomonadota</taxon>
        <taxon>Alphaproteobacteria</taxon>
        <taxon>Rhodobacterales</taxon>
        <taxon>Paracoccaceae</taxon>
        <taxon>Paracoccus</taxon>
    </lineage>
</organism>
<dbReference type="RefSeq" id="WP_116171359.1">
    <property type="nucleotide sequence ID" value="NZ_CP035285.1"/>
</dbReference>
<name>A0AAQ0KJ01_PARVE</name>
<sequence>MTDSEKGALAKLALFALGAFAILRLTYTDGWRFDSILGCAANATLIVGVLAQITLEMLVRFAPDSWLPDDVLAELPIWQTGVVLLSMIAASVSLLIPQ</sequence>
<keyword evidence="1" id="KW-1133">Transmembrane helix</keyword>
<dbReference type="Proteomes" id="UP000256794">
    <property type="component" value="Unassembled WGS sequence"/>
</dbReference>
<feature type="transmembrane region" description="Helical" evidence="1">
    <location>
        <begin position="35"/>
        <end position="55"/>
    </location>
</feature>